<dbReference type="InterPro" id="IPR031322">
    <property type="entry name" value="Shikimate/glucono_kinase"/>
</dbReference>
<sequence>MTQNLEIQQSETDREVDGGETLIMRLAGRVRAVRKELGMPRRELSERSGVSPRYLAQLESGEGNISVLLLQRVASALNTRIEDLLSDTGDTTREARQIAQLYQNAGSETQGKVRRMLVVQNPHALRAQRVCLIGLRGAGKSTLGQKSAAALNIPFVELKSEIESRVGMPASEIMELYGQDGYRAMESEAIEAVVSAHDRLIMSVGGGIVAQPKTFSLLKTYFHTIWVRTSPAEHMARVRAQGDLRPMEGNPEAMDQLKALLAARSHLYETALAQVDTSNRPQQSSVNDVLTTIAKHRFIEQRGP</sequence>
<comment type="subunit">
    <text evidence="11">Monomer.</text>
</comment>
<dbReference type="EMBL" id="OMOR01000001">
    <property type="protein sequence ID" value="SPH19954.1"/>
    <property type="molecule type" value="Genomic_DNA"/>
</dbReference>
<dbReference type="PANTHER" id="PTHR21087:SF16">
    <property type="entry name" value="SHIKIMATE KINASE 1, CHLOROPLASTIC"/>
    <property type="match status" value="1"/>
</dbReference>
<dbReference type="Gene3D" id="1.10.260.40">
    <property type="entry name" value="lambda repressor-like DNA-binding domains"/>
    <property type="match status" value="1"/>
</dbReference>
<comment type="catalytic activity">
    <reaction evidence="10 11">
        <text>shikimate + ATP = 3-phosphoshikimate + ADP + H(+)</text>
        <dbReference type="Rhea" id="RHEA:13121"/>
        <dbReference type="ChEBI" id="CHEBI:15378"/>
        <dbReference type="ChEBI" id="CHEBI:30616"/>
        <dbReference type="ChEBI" id="CHEBI:36208"/>
        <dbReference type="ChEBI" id="CHEBI:145989"/>
        <dbReference type="ChEBI" id="CHEBI:456216"/>
        <dbReference type="EC" id="2.7.1.71"/>
    </reaction>
</comment>
<dbReference type="PROSITE" id="PS50943">
    <property type="entry name" value="HTH_CROC1"/>
    <property type="match status" value="1"/>
</dbReference>
<dbReference type="Pfam" id="PF01381">
    <property type="entry name" value="HTH_3"/>
    <property type="match status" value="1"/>
</dbReference>
<dbReference type="SMART" id="SM00530">
    <property type="entry name" value="HTH_XRE"/>
    <property type="match status" value="1"/>
</dbReference>
<dbReference type="RefSeq" id="WP_108827233.1">
    <property type="nucleotide sequence ID" value="NZ_OMOR01000001.1"/>
</dbReference>
<accession>A0A2R8BA62</accession>
<dbReference type="GO" id="GO:0005524">
    <property type="term" value="F:ATP binding"/>
    <property type="evidence" value="ECO:0007669"/>
    <property type="project" value="UniProtKB-UniRule"/>
</dbReference>
<dbReference type="EC" id="2.7.1.71" evidence="3 11"/>
<evidence type="ECO:0000256" key="2">
    <source>
        <dbReference type="ARBA" id="ARBA00006997"/>
    </source>
</evidence>
<dbReference type="InterPro" id="IPR000623">
    <property type="entry name" value="Shikimate_kinase/TSH1"/>
</dbReference>
<comment type="subcellular location">
    <subcellularLocation>
        <location evidence="11">Cytoplasm</location>
    </subcellularLocation>
</comment>
<dbReference type="InterPro" id="IPR010982">
    <property type="entry name" value="Lambda_DNA-bd_dom_sf"/>
</dbReference>
<feature type="domain" description="HTH cro/C1-type" evidence="12">
    <location>
        <begin position="30"/>
        <end position="84"/>
    </location>
</feature>
<dbReference type="HAMAP" id="MF_00109">
    <property type="entry name" value="Shikimate_kinase"/>
    <property type="match status" value="1"/>
</dbReference>
<dbReference type="SUPFAM" id="SSF52540">
    <property type="entry name" value="P-loop containing nucleoside triphosphate hydrolases"/>
    <property type="match status" value="1"/>
</dbReference>
<dbReference type="PROSITE" id="PS01128">
    <property type="entry name" value="SHIKIMATE_KINASE"/>
    <property type="match status" value="1"/>
</dbReference>
<evidence type="ECO:0000256" key="7">
    <source>
        <dbReference type="ARBA" id="ARBA00022777"/>
    </source>
</evidence>
<keyword evidence="11" id="KW-0963">Cytoplasm</keyword>
<keyword evidence="8 11" id="KW-0067">ATP-binding</keyword>
<dbReference type="InterPro" id="IPR023000">
    <property type="entry name" value="Shikimate_kinase_CS"/>
</dbReference>
<comment type="function">
    <text evidence="11">Catalyzes the specific phosphorylation of the 3-hydroxyl group of shikimic acid using ATP as a cosubstrate.</text>
</comment>
<protein>
    <recommendedName>
        <fullName evidence="3 11">Shikimate kinase</fullName>
        <shortName evidence="11">SK</shortName>
        <ecNumber evidence="3 11">2.7.1.71</ecNumber>
    </recommendedName>
</protein>
<dbReference type="PANTHER" id="PTHR21087">
    <property type="entry name" value="SHIKIMATE KINASE"/>
    <property type="match status" value="1"/>
</dbReference>
<reference evidence="13 14" key="1">
    <citation type="submission" date="2018-03" db="EMBL/GenBank/DDBJ databases">
        <authorList>
            <person name="Keele B.F."/>
        </authorList>
    </citation>
    <scope>NUCLEOTIDE SEQUENCE [LARGE SCALE GENOMIC DNA]</scope>
    <source>
        <strain evidence="13 14">CECT 8599</strain>
    </source>
</reference>
<dbReference type="AlphaFoldDB" id="A0A2R8BA62"/>
<feature type="binding site" evidence="11">
    <location>
        <position position="264"/>
    </location>
    <ligand>
        <name>substrate</name>
    </ligand>
</feature>
<evidence type="ECO:0000256" key="1">
    <source>
        <dbReference type="ARBA" id="ARBA00004842"/>
    </source>
</evidence>
<dbReference type="InterPro" id="IPR001387">
    <property type="entry name" value="Cro/C1-type_HTH"/>
</dbReference>
<dbReference type="GO" id="GO:0009423">
    <property type="term" value="P:chorismate biosynthetic process"/>
    <property type="evidence" value="ECO:0007669"/>
    <property type="project" value="UniProtKB-UniRule"/>
</dbReference>
<dbReference type="InterPro" id="IPR027417">
    <property type="entry name" value="P-loop_NTPase"/>
</dbReference>
<evidence type="ECO:0000313" key="13">
    <source>
        <dbReference type="EMBL" id="SPH19954.1"/>
    </source>
</evidence>
<dbReference type="Gene3D" id="3.40.50.300">
    <property type="entry name" value="P-loop containing nucleotide triphosphate hydrolases"/>
    <property type="match status" value="1"/>
</dbReference>
<comment type="caution">
    <text evidence="11">Lacks conserved residue(s) required for the propagation of feature annotation.</text>
</comment>
<evidence type="ECO:0000256" key="5">
    <source>
        <dbReference type="ARBA" id="ARBA00022679"/>
    </source>
</evidence>
<keyword evidence="4 11" id="KW-0028">Amino-acid biosynthesis</keyword>
<keyword evidence="7 11" id="KW-0418">Kinase</keyword>
<organism evidence="13 14">
    <name type="scientific">Ascidiaceihabitans donghaensis</name>
    <dbReference type="NCBI Taxonomy" id="1510460"/>
    <lineage>
        <taxon>Bacteria</taxon>
        <taxon>Pseudomonadati</taxon>
        <taxon>Pseudomonadota</taxon>
        <taxon>Alphaproteobacteria</taxon>
        <taxon>Rhodobacterales</taxon>
        <taxon>Paracoccaceae</taxon>
        <taxon>Ascidiaceihabitans</taxon>
    </lineage>
</organism>
<comment type="cofactor">
    <cofactor evidence="11">
        <name>Mg(2+)</name>
        <dbReference type="ChEBI" id="CHEBI:18420"/>
    </cofactor>
    <text evidence="11">Binds 1 Mg(2+) ion per subunit.</text>
</comment>
<evidence type="ECO:0000256" key="10">
    <source>
        <dbReference type="ARBA" id="ARBA00048567"/>
    </source>
</evidence>
<feature type="binding site" evidence="11">
    <location>
        <position position="206"/>
    </location>
    <ligand>
        <name>substrate</name>
    </ligand>
</feature>
<feature type="binding site" evidence="11">
    <location>
        <position position="245"/>
    </location>
    <ligand>
        <name>ATP</name>
        <dbReference type="ChEBI" id="CHEBI:30616"/>
    </ligand>
</feature>
<feature type="binding site" evidence="11">
    <location>
        <position position="280"/>
    </location>
    <ligand>
        <name>ATP</name>
        <dbReference type="ChEBI" id="CHEBI:30616"/>
    </ligand>
</feature>
<evidence type="ECO:0000256" key="4">
    <source>
        <dbReference type="ARBA" id="ARBA00022605"/>
    </source>
</evidence>
<evidence type="ECO:0000256" key="6">
    <source>
        <dbReference type="ARBA" id="ARBA00022741"/>
    </source>
</evidence>
<dbReference type="GO" id="GO:0009073">
    <property type="term" value="P:aromatic amino acid family biosynthetic process"/>
    <property type="evidence" value="ECO:0007669"/>
    <property type="project" value="UniProtKB-KW"/>
</dbReference>
<keyword evidence="14" id="KW-1185">Reference proteome</keyword>
<keyword evidence="11" id="KW-0479">Metal-binding</keyword>
<dbReference type="Pfam" id="PF01202">
    <property type="entry name" value="SKI"/>
    <property type="match status" value="1"/>
</dbReference>
<dbReference type="PRINTS" id="PR01100">
    <property type="entry name" value="SHIKIMTKNASE"/>
</dbReference>
<keyword evidence="9 11" id="KW-0057">Aromatic amino acid biosynthesis</keyword>
<gene>
    <name evidence="13" type="primary">aroK_1</name>
    <name evidence="11" type="synonym">aroK</name>
    <name evidence="13" type="ORF">ASD8599_00695</name>
</gene>
<dbReference type="CDD" id="cd00464">
    <property type="entry name" value="SK"/>
    <property type="match status" value="1"/>
</dbReference>
<dbReference type="NCBIfam" id="NF006015">
    <property type="entry name" value="PRK08154.1"/>
    <property type="match status" value="1"/>
</dbReference>
<feature type="binding site" evidence="11">
    <location>
        <position position="183"/>
    </location>
    <ligand>
        <name>substrate</name>
    </ligand>
</feature>
<evidence type="ECO:0000256" key="9">
    <source>
        <dbReference type="ARBA" id="ARBA00023141"/>
    </source>
</evidence>
<dbReference type="GO" id="GO:0000287">
    <property type="term" value="F:magnesium ion binding"/>
    <property type="evidence" value="ECO:0007669"/>
    <property type="project" value="UniProtKB-UniRule"/>
</dbReference>
<proteinExistence type="inferred from homology"/>
<dbReference type="GO" id="GO:0004765">
    <property type="term" value="F:shikimate kinase activity"/>
    <property type="evidence" value="ECO:0007669"/>
    <property type="project" value="UniProtKB-UniRule"/>
</dbReference>
<keyword evidence="6 11" id="KW-0547">Nucleotide-binding</keyword>
<dbReference type="Proteomes" id="UP000244880">
    <property type="component" value="Unassembled WGS sequence"/>
</dbReference>
<evidence type="ECO:0000256" key="11">
    <source>
        <dbReference type="HAMAP-Rule" id="MF_00109"/>
    </source>
</evidence>
<dbReference type="SUPFAM" id="SSF47413">
    <property type="entry name" value="lambda repressor-like DNA-binding domains"/>
    <property type="match status" value="1"/>
</dbReference>
<comment type="pathway">
    <text evidence="1 11">Metabolic intermediate biosynthesis; chorismate biosynthesis; chorismate from D-erythrose 4-phosphate and phosphoenolpyruvate: step 5/7.</text>
</comment>
<keyword evidence="11" id="KW-0460">Magnesium</keyword>
<evidence type="ECO:0000313" key="14">
    <source>
        <dbReference type="Proteomes" id="UP000244880"/>
    </source>
</evidence>
<evidence type="ECO:0000256" key="8">
    <source>
        <dbReference type="ARBA" id="ARBA00022840"/>
    </source>
</evidence>
<feature type="binding site" evidence="11">
    <location>
        <position position="141"/>
    </location>
    <ligand>
        <name>Mg(2+)</name>
        <dbReference type="ChEBI" id="CHEBI:18420"/>
    </ligand>
</feature>
<dbReference type="GO" id="GO:0005829">
    <property type="term" value="C:cytosol"/>
    <property type="evidence" value="ECO:0007669"/>
    <property type="project" value="TreeGrafter"/>
</dbReference>
<name>A0A2R8BA62_9RHOB</name>
<keyword evidence="5 11" id="KW-0808">Transferase</keyword>
<comment type="similarity">
    <text evidence="2 11">Belongs to the shikimate kinase family.</text>
</comment>
<dbReference type="UniPathway" id="UPA00053">
    <property type="reaction ID" value="UER00088"/>
</dbReference>
<evidence type="ECO:0000259" key="12">
    <source>
        <dbReference type="PROSITE" id="PS50943"/>
    </source>
</evidence>
<dbReference type="CDD" id="cd00093">
    <property type="entry name" value="HTH_XRE"/>
    <property type="match status" value="1"/>
</dbReference>
<feature type="binding site" evidence="11">
    <location>
        <begin position="137"/>
        <end position="142"/>
    </location>
    <ligand>
        <name>ATP</name>
        <dbReference type="ChEBI" id="CHEBI:30616"/>
    </ligand>
</feature>
<dbReference type="GO" id="GO:0003677">
    <property type="term" value="F:DNA binding"/>
    <property type="evidence" value="ECO:0007669"/>
    <property type="project" value="InterPro"/>
</dbReference>
<evidence type="ECO:0000256" key="3">
    <source>
        <dbReference type="ARBA" id="ARBA00012154"/>
    </source>
</evidence>
<dbReference type="OrthoDB" id="9800332at2"/>
<dbReference type="GO" id="GO:0008652">
    <property type="term" value="P:amino acid biosynthetic process"/>
    <property type="evidence" value="ECO:0007669"/>
    <property type="project" value="UniProtKB-KW"/>
</dbReference>